<dbReference type="OrthoDB" id="6095964at2759"/>
<evidence type="ECO:0000313" key="2">
    <source>
        <dbReference type="EMBL" id="PVD36893.1"/>
    </source>
</evidence>
<sequence>MAHFLTALVALVVLVPDSLGQGPPPPPMSMPPMPSHAMMYPQVQSSHCRYLITAPSNWGVNASPFKIYTRSYSGLVRRSYPIEVSILPSHPRLGGFNFTDFALWAEPDLPPFPAAPRIELEPVAGAQQAPPVATTQLGTWHVLPRFAPGTSSMKCNMYTASDDTVGSFEERMTDLLKRQFPHEPRLVSFQAASRSGAAFLWYPDDKALAQSTIKFVQTDGVEEVNEKPITFLPASKEGAFLKFPPLHLTSSTG</sequence>
<keyword evidence="3" id="KW-1185">Reference proteome</keyword>
<evidence type="ECO:0008006" key="4">
    <source>
        <dbReference type="Google" id="ProtNLM"/>
    </source>
</evidence>
<dbReference type="AlphaFoldDB" id="A0A2T7PTY9"/>
<gene>
    <name evidence="2" type="ORF">C0Q70_03884</name>
</gene>
<reference evidence="2 3" key="1">
    <citation type="submission" date="2018-04" db="EMBL/GenBank/DDBJ databases">
        <title>The genome of golden apple snail Pomacea canaliculata provides insight into stress tolerance and invasive adaptation.</title>
        <authorList>
            <person name="Liu C."/>
            <person name="Liu B."/>
            <person name="Ren Y."/>
            <person name="Zhang Y."/>
            <person name="Wang H."/>
            <person name="Li S."/>
            <person name="Jiang F."/>
            <person name="Yin L."/>
            <person name="Zhang G."/>
            <person name="Qian W."/>
            <person name="Fan W."/>
        </authorList>
    </citation>
    <scope>NUCLEOTIDE SEQUENCE [LARGE SCALE GENOMIC DNA]</scope>
    <source>
        <strain evidence="2">SZHN2017</strain>
        <tissue evidence="2">Muscle</tissue>
    </source>
</reference>
<evidence type="ECO:0000313" key="3">
    <source>
        <dbReference type="Proteomes" id="UP000245119"/>
    </source>
</evidence>
<feature type="chain" id="PRO_5015588702" description="Spondin domain-containing protein" evidence="1">
    <location>
        <begin position="21"/>
        <end position="253"/>
    </location>
</feature>
<evidence type="ECO:0000256" key="1">
    <source>
        <dbReference type="SAM" id="SignalP"/>
    </source>
</evidence>
<protein>
    <recommendedName>
        <fullName evidence="4">Spondin domain-containing protein</fullName>
    </recommendedName>
</protein>
<name>A0A2T7PTY9_POMCA</name>
<feature type="signal peptide" evidence="1">
    <location>
        <begin position="1"/>
        <end position="20"/>
    </location>
</feature>
<proteinExistence type="predicted"/>
<organism evidence="2 3">
    <name type="scientific">Pomacea canaliculata</name>
    <name type="common">Golden apple snail</name>
    <dbReference type="NCBI Taxonomy" id="400727"/>
    <lineage>
        <taxon>Eukaryota</taxon>
        <taxon>Metazoa</taxon>
        <taxon>Spiralia</taxon>
        <taxon>Lophotrochozoa</taxon>
        <taxon>Mollusca</taxon>
        <taxon>Gastropoda</taxon>
        <taxon>Caenogastropoda</taxon>
        <taxon>Architaenioglossa</taxon>
        <taxon>Ampullarioidea</taxon>
        <taxon>Ampullariidae</taxon>
        <taxon>Pomacea</taxon>
    </lineage>
</organism>
<dbReference type="EMBL" id="PZQS01000002">
    <property type="protein sequence ID" value="PVD36893.1"/>
    <property type="molecule type" value="Genomic_DNA"/>
</dbReference>
<keyword evidence="1" id="KW-0732">Signal</keyword>
<accession>A0A2T7PTY9</accession>
<comment type="caution">
    <text evidence="2">The sequence shown here is derived from an EMBL/GenBank/DDBJ whole genome shotgun (WGS) entry which is preliminary data.</text>
</comment>
<dbReference type="Proteomes" id="UP000245119">
    <property type="component" value="Linkage Group LG2"/>
</dbReference>